<dbReference type="Gene3D" id="3.40.50.10240">
    <property type="entry name" value="Thiamin pyrophosphokinase, catalytic domain"/>
    <property type="match status" value="1"/>
</dbReference>
<evidence type="ECO:0000256" key="3">
    <source>
        <dbReference type="ARBA" id="ARBA00022777"/>
    </source>
</evidence>
<dbReference type="GO" id="GO:0016301">
    <property type="term" value="F:kinase activity"/>
    <property type="evidence" value="ECO:0007669"/>
    <property type="project" value="UniProtKB-KW"/>
</dbReference>
<dbReference type="GO" id="GO:0005524">
    <property type="term" value="F:ATP binding"/>
    <property type="evidence" value="ECO:0007669"/>
    <property type="project" value="UniProtKB-KW"/>
</dbReference>
<protein>
    <recommendedName>
        <fullName evidence="5">Thiamine diphosphokinase</fullName>
        <ecNumber evidence="5">2.7.6.2</ecNumber>
    </recommendedName>
</protein>
<evidence type="ECO:0000256" key="1">
    <source>
        <dbReference type="ARBA" id="ARBA00022679"/>
    </source>
</evidence>
<dbReference type="Proteomes" id="UP000309550">
    <property type="component" value="Unassembled WGS sequence"/>
</dbReference>
<evidence type="ECO:0000256" key="4">
    <source>
        <dbReference type="ARBA" id="ARBA00022840"/>
    </source>
</evidence>
<keyword evidence="4" id="KW-0067">ATP-binding</keyword>
<dbReference type="InterPro" id="IPR006282">
    <property type="entry name" value="Thi_PPkinase"/>
</dbReference>
<dbReference type="OrthoDB" id="7057856at2"/>
<dbReference type="InterPro" id="IPR053149">
    <property type="entry name" value="TPK"/>
</dbReference>
<proteinExistence type="predicted"/>
<dbReference type="PANTHER" id="PTHR41299:SF1">
    <property type="entry name" value="THIAMINE PYROPHOSPHOKINASE"/>
    <property type="match status" value="1"/>
</dbReference>
<dbReference type="Pfam" id="PF04263">
    <property type="entry name" value="TPK_catalytic"/>
    <property type="match status" value="1"/>
</dbReference>
<reference evidence="7 8" key="1">
    <citation type="submission" date="2019-05" db="EMBL/GenBank/DDBJ databases">
        <title>Sulfitobacter sabulilitoris sp. nov., isolated from a marine sand.</title>
        <authorList>
            <person name="Yoon J.-H."/>
        </authorList>
    </citation>
    <scope>NUCLEOTIDE SEQUENCE [LARGE SCALE GENOMIC DNA]</scope>
    <source>
        <strain evidence="7 8">HSMS-29</strain>
    </source>
</reference>
<dbReference type="InterPro" id="IPR007371">
    <property type="entry name" value="TPK_catalytic"/>
</dbReference>
<evidence type="ECO:0000259" key="6">
    <source>
        <dbReference type="Pfam" id="PF04263"/>
    </source>
</evidence>
<keyword evidence="2" id="KW-0547">Nucleotide-binding</keyword>
<evidence type="ECO:0000256" key="5">
    <source>
        <dbReference type="NCBIfam" id="TIGR01378"/>
    </source>
</evidence>
<sequence>MNTSLIEHNTPVTLLGGGQASAADLREALRVAPVCMAADGGAALALEQGIDLAAVIGDFDSIAPEHLVQIPSDRQHRISEQNSTDFDKALRSIAAPVVLALGFAGGRIDHQLSALHTLVARADRPCVLMGATEIIFVCPPELLLPTDTGDVVSLFPMAAVQGWSDGLHWPIEGLAFDPARYVGTSNRAQGPVRLRMAGPEMLCILPRRLMPQMVQRLAQLPPPARWPARAAP</sequence>
<dbReference type="PANTHER" id="PTHR41299">
    <property type="entry name" value="THIAMINE PYROPHOSPHOKINASE"/>
    <property type="match status" value="1"/>
</dbReference>
<dbReference type="CDD" id="cd07995">
    <property type="entry name" value="TPK"/>
    <property type="match status" value="1"/>
</dbReference>
<evidence type="ECO:0000313" key="8">
    <source>
        <dbReference type="Proteomes" id="UP000309550"/>
    </source>
</evidence>
<dbReference type="NCBIfam" id="TIGR01378">
    <property type="entry name" value="thi_PPkinase"/>
    <property type="match status" value="1"/>
</dbReference>
<dbReference type="SUPFAM" id="SSF63999">
    <property type="entry name" value="Thiamin pyrophosphokinase, catalytic domain"/>
    <property type="match status" value="1"/>
</dbReference>
<keyword evidence="8" id="KW-1185">Reference proteome</keyword>
<organism evidence="7 8">
    <name type="scientific">Sulfitobacter sabulilitoris</name>
    <dbReference type="NCBI Taxonomy" id="2562655"/>
    <lineage>
        <taxon>Bacteria</taxon>
        <taxon>Pseudomonadati</taxon>
        <taxon>Pseudomonadota</taxon>
        <taxon>Alphaproteobacteria</taxon>
        <taxon>Rhodobacterales</taxon>
        <taxon>Roseobacteraceae</taxon>
        <taxon>Sulfitobacter</taxon>
    </lineage>
</organism>
<name>A0A5S3PB56_9RHOB</name>
<dbReference type="GO" id="GO:0004788">
    <property type="term" value="F:thiamine diphosphokinase activity"/>
    <property type="evidence" value="ECO:0007669"/>
    <property type="project" value="UniProtKB-UniRule"/>
</dbReference>
<keyword evidence="1 7" id="KW-0808">Transferase</keyword>
<gene>
    <name evidence="7" type="ORF">FDT80_16355</name>
</gene>
<dbReference type="EC" id="2.7.6.2" evidence="5"/>
<dbReference type="InterPro" id="IPR036759">
    <property type="entry name" value="TPK_catalytic_sf"/>
</dbReference>
<dbReference type="GO" id="GO:0009229">
    <property type="term" value="P:thiamine diphosphate biosynthetic process"/>
    <property type="evidence" value="ECO:0007669"/>
    <property type="project" value="InterPro"/>
</dbReference>
<dbReference type="GO" id="GO:0006772">
    <property type="term" value="P:thiamine metabolic process"/>
    <property type="evidence" value="ECO:0007669"/>
    <property type="project" value="UniProtKB-UniRule"/>
</dbReference>
<evidence type="ECO:0000256" key="2">
    <source>
        <dbReference type="ARBA" id="ARBA00022741"/>
    </source>
</evidence>
<dbReference type="InterPro" id="IPR036371">
    <property type="entry name" value="TPK_B1-bd_sf"/>
</dbReference>
<dbReference type="SUPFAM" id="SSF63862">
    <property type="entry name" value="Thiamin pyrophosphokinase, substrate-binding domain"/>
    <property type="match status" value="1"/>
</dbReference>
<accession>A0A5S3PB56</accession>
<dbReference type="AlphaFoldDB" id="A0A5S3PB56"/>
<dbReference type="RefSeq" id="WP_138663400.1">
    <property type="nucleotide sequence ID" value="NZ_VANS01000005.1"/>
</dbReference>
<dbReference type="EMBL" id="VANS01000005">
    <property type="protein sequence ID" value="TMM50828.1"/>
    <property type="molecule type" value="Genomic_DNA"/>
</dbReference>
<comment type="caution">
    <text evidence="7">The sequence shown here is derived from an EMBL/GenBank/DDBJ whole genome shotgun (WGS) entry which is preliminary data.</text>
</comment>
<keyword evidence="3 7" id="KW-0418">Kinase</keyword>
<feature type="domain" description="Thiamin pyrophosphokinase catalytic" evidence="6">
    <location>
        <begin position="28"/>
        <end position="120"/>
    </location>
</feature>
<evidence type="ECO:0000313" key="7">
    <source>
        <dbReference type="EMBL" id="TMM50828.1"/>
    </source>
</evidence>